<dbReference type="Pfam" id="PF00964">
    <property type="entry name" value="Elicitin"/>
    <property type="match status" value="3"/>
</dbReference>
<feature type="chain" id="PRO_5035450814" evidence="6">
    <location>
        <begin position="18"/>
        <end position="291"/>
    </location>
</feature>
<dbReference type="InterPro" id="IPR002200">
    <property type="entry name" value="Elicitin"/>
</dbReference>
<dbReference type="SMART" id="SM01187">
    <property type="entry name" value="Elicitin"/>
    <property type="match status" value="3"/>
</dbReference>
<evidence type="ECO:0000313" key="7">
    <source>
        <dbReference type="EMBL" id="TMW67619.1"/>
    </source>
</evidence>
<feature type="signal peptide" evidence="6">
    <location>
        <begin position="1"/>
        <end position="17"/>
    </location>
</feature>
<keyword evidence="3" id="KW-0964">Secreted</keyword>
<comment type="subcellular location">
    <subcellularLocation>
        <location evidence="1">Secreted</location>
    </subcellularLocation>
</comment>
<protein>
    <submittedName>
        <fullName evidence="7">Uncharacterized protein</fullName>
    </submittedName>
</protein>
<dbReference type="InterPro" id="IPR036470">
    <property type="entry name" value="Elicitin_sf"/>
</dbReference>
<dbReference type="Proteomes" id="UP000794436">
    <property type="component" value="Unassembled WGS sequence"/>
</dbReference>
<evidence type="ECO:0000256" key="3">
    <source>
        <dbReference type="ARBA" id="ARBA00022525"/>
    </source>
</evidence>
<dbReference type="GO" id="GO:0005576">
    <property type="term" value="C:extracellular region"/>
    <property type="evidence" value="ECO:0007669"/>
    <property type="project" value="UniProtKB-SubCell"/>
</dbReference>
<accession>A0A8K1FNS2</accession>
<proteinExistence type="inferred from homology"/>
<dbReference type="EMBL" id="SPLM01000004">
    <property type="protein sequence ID" value="TMW67619.1"/>
    <property type="molecule type" value="Genomic_DNA"/>
</dbReference>
<evidence type="ECO:0000256" key="5">
    <source>
        <dbReference type="ARBA" id="ARBA00023157"/>
    </source>
</evidence>
<name>A0A8K1FNS2_PYTOL</name>
<comment type="similarity">
    <text evidence="2">Belongs to the elicitin family.</text>
</comment>
<dbReference type="Gene3D" id="1.10.239.10">
    <property type="entry name" value="Elicitin domain"/>
    <property type="match status" value="3"/>
</dbReference>
<organism evidence="7 8">
    <name type="scientific">Pythium oligandrum</name>
    <name type="common">Mycoparasitic fungus</name>
    <dbReference type="NCBI Taxonomy" id="41045"/>
    <lineage>
        <taxon>Eukaryota</taxon>
        <taxon>Sar</taxon>
        <taxon>Stramenopiles</taxon>
        <taxon>Oomycota</taxon>
        <taxon>Peronosporomycetes</taxon>
        <taxon>Pythiales</taxon>
        <taxon>Pythiaceae</taxon>
        <taxon>Pythium</taxon>
    </lineage>
</organism>
<evidence type="ECO:0000313" key="8">
    <source>
        <dbReference type="Proteomes" id="UP000794436"/>
    </source>
</evidence>
<evidence type="ECO:0000256" key="1">
    <source>
        <dbReference type="ARBA" id="ARBA00004613"/>
    </source>
</evidence>
<gene>
    <name evidence="7" type="ORF">Poli38472_011239</name>
</gene>
<sequence length="291" mass="29474">MKLAAIIVAATFAAVSAAETAPPCDTVALLKIIQGENGKACATSTGYSAAAAKPVTAANAAQVCPQESCQALFAEIKDAIQTECLALGVTPFISSVVKPTEEACAKFANSPPNCDTATLLKIIQGENGKACTIATGYSAAAAKPVTAANAAQVCPQESCQALFAEIKDAIQTECLALGVTPFISSVVKPTEEACAKFANSPPNCDTATLLKIIQGENGKACTIATGYSAAAAKPVTAANAAQVCPQESCQALFAEIKDAIQTECLALGVTPFISSVVKPTEEACAKFSNSA</sequence>
<keyword evidence="4" id="KW-0928">Hypersensitive response elicitation</keyword>
<reference evidence="7" key="1">
    <citation type="submission" date="2019-03" db="EMBL/GenBank/DDBJ databases">
        <title>Long read genome sequence of the mycoparasitic Pythium oligandrum ATCC 38472 isolated from sugarbeet rhizosphere.</title>
        <authorList>
            <person name="Gaulin E."/>
        </authorList>
    </citation>
    <scope>NUCLEOTIDE SEQUENCE</scope>
    <source>
        <strain evidence="7">ATCC 38472_TT</strain>
    </source>
</reference>
<comment type="caution">
    <text evidence="7">The sequence shown here is derived from an EMBL/GenBank/DDBJ whole genome shotgun (WGS) entry which is preliminary data.</text>
</comment>
<evidence type="ECO:0000256" key="6">
    <source>
        <dbReference type="SAM" id="SignalP"/>
    </source>
</evidence>
<dbReference type="SUPFAM" id="SSF48647">
    <property type="entry name" value="Fungal elicitin"/>
    <property type="match status" value="3"/>
</dbReference>
<dbReference type="AlphaFoldDB" id="A0A8K1FNS2"/>
<keyword evidence="5" id="KW-1015">Disulfide bond</keyword>
<keyword evidence="8" id="KW-1185">Reference proteome</keyword>
<evidence type="ECO:0000256" key="4">
    <source>
        <dbReference type="ARBA" id="ARBA00022978"/>
    </source>
</evidence>
<keyword evidence="6" id="KW-0732">Signal</keyword>
<evidence type="ECO:0000256" key="2">
    <source>
        <dbReference type="ARBA" id="ARBA00009544"/>
    </source>
</evidence>
<dbReference type="GO" id="GO:0052040">
    <property type="term" value="P:symbiont-mediated perturbation of host programmed cell death"/>
    <property type="evidence" value="ECO:0007669"/>
    <property type="project" value="UniProtKB-KW"/>
</dbReference>